<dbReference type="PANTHER" id="PTHR30504:SF4">
    <property type="entry name" value="GLUCANS BIOSYNTHESIS PROTEIN G"/>
    <property type="match status" value="1"/>
</dbReference>
<feature type="domain" description="Glucan biosynthesis periplasmic MdoG C-terminal" evidence="8">
    <location>
        <begin position="31"/>
        <end position="512"/>
    </location>
</feature>
<dbReference type="Proteomes" id="UP000068210">
    <property type="component" value="Chromosome"/>
</dbReference>
<dbReference type="GO" id="GO:0003824">
    <property type="term" value="F:catalytic activity"/>
    <property type="evidence" value="ECO:0007669"/>
    <property type="project" value="InterPro"/>
</dbReference>
<dbReference type="InterPro" id="IPR023704">
    <property type="entry name" value="MdoG_OpgG"/>
</dbReference>
<dbReference type="PIRSF" id="PIRSF006281">
    <property type="entry name" value="MdoG"/>
    <property type="match status" value="1"/>
</dbReference>
<name>A0A0C4WPQ7_9GAMM</name>
<dbReference type="EMBL" id="CP010415">
    <property type="protein sequence ID" value="AJE20137.1"/>
    <property type="molecule type" value="Genomic_DNA"/>
</dbReference>
<evidence type="ECO:0000256" key="3">
    <source>
        <dbReference type="ARBA" id="ARBA00009284"/>
    </source>
</evidence>
<dbReference type="HOGENOM" id="CLU_023403_2_0_6"/>
<keyword evidence="10" id="KW-1185">Reference proteome</keyword>
<evidence type="ECO:0000256" key="2">
    <source>
        <dbReference type="ARBA" id="ARBA00005001"/>
    </source>
</evidence>
<dbReference type="GO" id="GO:0030246">
    <property type="term" value="F:carbohydrate binding"/>
    <property type="evidence" value="ECO:0007669"/>
    <property type="project" value="InterPro"/>
</dbReference>
<evidence type="ECO:0000256" key="7">
    <source>
        <dbReference type="HAMAP-Rule" id="MF_01069"/>
    </source>
</evidence>
<protein>
    <recommendedName>
        <fullName evidence="4 7">Glucans biosynthesis protein G</fullName>
    </recommendedName>
</protein>
<evidence type="ECO:0000256" key="1">
    <source>
        <dbReference type="ARBA" id="ARBA00004418"/>
    </source>
</evidence>
<dbReference type="InterPro" id="IPR007444">
    <property type="entry name" value="Glucan_biosyn_MdoG_C"/>
</dbReference>
<dbReference type="InterPro" id="IPR013783">
    <property type="entry name" value="Ig-like_fold"/>
</dbReference>
<evidence type="ECO:0000256" key="6">
    <source>
        <dbReference type="ARBA" id="ARBA00022764"/>
    </source>
</evidence>
<sequence>MTSMIASCRGLLLVGSACLALGVAPVWGLGFDEVAERARRLAGAPYAAPVSNLPAEFANMAFADHQQIRFRAEKAYWADEKTRFKLGFHHQGMHFATPVRINEVVDGDVREIGYDPARFDFGALRVDPKVVEQLGYAGFRVLYPINRADKQDEVASFLGASYFRVVGQGQVFGLSARGLALDTALPSGEEFPRFREFWIERPKPQDHHLTIFALLDSPRASGAYQMVLHPGGDTRMDIKARLYLRGPVGRLGLAPLTSMFLFGDNQPSPQVNFRPKIHDSSGLLIHDGNGDWVWRPLQNPQQLTVTPYSLANPRGFGLLQRGREFSDYEDLDDRYDLRPSAWVEPLGQWGQGSVELVEIPSPDETNDNIVAFWQPKAMPRPGEPLDFAYRLHWTRNEAELHSGRAAWVRQTLRSRGELRQRNLVRQADGSTLLLVDFEGPALQALAPDTPLASQVSVDHNGELLENSLRYHPAIRGWRLTLRLKVKDPQRPVEMYAALVKGDRRLTEIWSYQLHAKE</sequence>
<comment type="subcellular location">
    <subcellularLocation>
        <location evidence="1 7">Periplasm</location>
    </subcellularLocation>
</comment>
<evidence type="ECO:0000313" key="10">
    <source>
        <dbReference type="Proteomes" id="UP000068210"/>
    </source>
</evidence>
<keyword evidence="6 7" id="KW-0574">Periplasm</keyword>
<organism evidence="9 10">
    <name type="scientific">Azotobacter chroococcum NCIMB 8003</name>
    <dbReference type="NCBI Taxonomy" id="1328314"/>
    <lineage>
        <taxon>Bacteria</taxon>
        <taxon>Pseudomonadati</taxon>
        <taxon>Pseudomonadota</taxon>
        <taxon>Gammaproteobacteria</taxon>
        <taxon>Pseudomonadales</taxon>
        <taxon>Pseudomonadaceae</taxon>
        <taxon>Azotobacter</taxon>
    </lineage>
</organism>
<reference evidence="9 10" key="1">
    <citation type="journal article" date="2015" name="PLoS ONE">
        <title>Azotobacter Genomes: The Genome of Azotobacter chroococcum NCIMB 8003 (ATCC 4412).</title>
        <authorList>
            <person name="Robson R.L."/>
            <person name="Jones R."/>
            <person name="Robson R.M."/>
            <person name="Schwartz A."/>
            <person name="Richardson T.H."/>
        </authorList>
    </citation>
    <scope>NUCLEOTIDE SEQUENCE [LARGE SCALE GENOMIC DNA]</scope>
    <source>
        <strain evidence="9 10">NCIMB 8003</strain>
    </source>
</reference>
<gene>
    <name evidence="9" type="primary">mdoD</name>
    <name evidence="7" type="synonym">opgG</name>
    <name evidence="9" type="ORF">Achr_6380</name>
</gene>
<keyword evidence="5 7" id="KW-0732">Signal</keyword>
<proteinExistence type="inferred from homology"/>
<comment type="function">
    <text evidence="7">Involved in the biosynthesis of osmoregulated periplasmic glucans (OPGs).</text>
</comment>
<dbReference type="InterPro" id="IPR014756">
    <property type="entry name" value="Ig_E-set"/>
</dbReference>
<dbReference type="GO" id="GO:0051274">
    <property type="term" value="P:beta-glucan biosynthetic process"/>
    <property type="evidence" value="ECO:0007669"/>
    <property type="project" value="TreeGrafter"/>
</dbReference>
<comment type="pathway">
    <text evidence="2 7">Glycan metabolism; osmoregulated periplasmic glucan (OPG) biosynthesis.</text>
</comment>
<dbReference type="SUPFAM" id="SSF81296">
    <property type="entry name" value="E set domains"/>
    <property type="match status" value="1"/>
</dbReference>
<dbReference type="InterPro" id="IPR014718">
    <property type="entry name" value="GH-type_carb-bd"/>
</dbReference>
<dbReference type="Pfam" id="PF04349">
    <property type="entry name" value="MdoG"/>
    <property type="match status" value="1"/>
</dbReference>
<dbReference type="AlphaFoldDB" id="A0A0C4WPQ7"/>
<dbReference type="HAMAP" id="MF_01069">
    <property type="entry name" value="MdoG_OpgG"/>
    <property type="match status" value="1"/>
</dbReference>
<dbReference type="InterPro" id="IPR011013">
    <property type="entry name" value="Gal_mutarotase_sf_dom"/>
</dbReference>
<dbReference type="UniPathway" id="UPA00637"/>
<dbReference type="Gene3D" id="2.60.40.10">
    <property type="entry name" value="Immunoglobulins"/>
    <property type="match status" value="1"/>
</dbReference>
<comment type="similarity">
    <text evidence="3 7">Belongs to the OpgD/OpgG family.</text>
</comment>
<dbReference type="PANTHER" id="PTHR30504">
    <property type="entry name" value="GLUCANS BIOSYNTHESIS PROTEIN"/>
    <property type="match status" value="1"/>
</dbReference>
<dbReference type="GO" id="GO:0030288">
    <property type="term" value="C:outer membrane-bounded periplasmic space"/>
    <property type="evidence" value="ECO:0007669"/>
    <property type="project" value="TreeGrafter"/>
</dbReference>
<dbReference type="SUPFAM" id="SSF74650">
    <property type="entry name" value="Galactose mutarotase-like"/>
    <property type="match status" value="1"/>
</dbReference>
<dbReference type="InterPro" id="IPR014438">
    <property type="entry name" value="Glucan_biosyn_MdoG/MdoD"/>
</dbReference>
<evidence type="ECO:0000259" key="8">
    <source>
        <dbReference type="Pfam" id="PF04349"/>
    </source>
</evidence>
<dbReference type="KEGG" id="acx:Achr_6380"/>
<evidence type="ECO:0000256" key="4">
    <source>
        <dbReference type="ARBA" id="ARBA00015376"/>
    </source>
</evidence>
<dbReference type="RefSeq" id="WP_039801808.1">
    <property type="nucleotide sequence ID" value="NZ_CP010415.1"/>
</dbReference>
<evidence type="ECO:0000313" key="9">
    <source>
        <dbReference type="EMBL" id="AJE20137.1"/>
    </source>
</evidence>
<dbReference type="FunFam" id="2.70.98.10:FF:000001">
    <property type="entry name" value="Glucans biosynthesis protein G"/>
    <property type="match status" value="1"/>
</dbReference>
<dbReference type="Gene3D" id="2.70.98.10">
    <property type="match status" value="1"/>
</dbReference>
<evidence type="ECO:0000256" key="5">
    <source>
        <dbReference type="ARBA" id="ARBA00022729"/>
    </source>
</evidence>
<dbReference type="STRING" id="1328314.Achr_6380"/>
<accession>A0A0C4WPQ7</accession>